<reference evidence="3" key="1">
    <citation type="journal article" date="2016" name="Nat. Commun.">
        <title>The Gonium pectorale genome demonstrates co-option of cell cycle regulation during the evolution of multicellularity.</title>
        <authorList>
            <person name="Hanschen E.R."/>
            <person name="Marriage T.N."/>
            <person name="Ferris P.J."/>
            <person name="Hamaji T."/>
            <person name="Toyoda A."/>
            <person name="Fujiyama A."/>
            <person name="Neme R."/>
            <person name="Noguchi H."/>
            <person name="Minakuchi Y."/>
            <person name="Suzuki M."/>
            <person name="Kawai-Toyooka H."/>
            <person name="Smith D.R."/>
            <person name="Sparks H."/>
            <person name="Anderson J."/>
            <person name="Bakaric R."/>
            <person name="Luria V."/>
            <person name="Karger A."/>
            <person name="Kirschner M.W."/>
            <person name="Durand P.M."/>
            <person name="Michod R.E."/>
            <person name="Nozaki H."/>
            <person name="Olson B.J."/>
        </authorList>
    </citation>
    <scope>NUCLEOTIDE SEQUENCE [LARGE SCALE GENOMIC DNA]</scope>
    <source>
        <strain evidence="3">NIES-2863</strain>
    </source>
</reference>
<feature type="region of interest" description="Disordered" evidence="1">
    <location>
        <begin position="32"/>
        <end position="98"/>
    </location>
</feature>
<dbReference type="OrthoDB" id="515189at2759"/>
<keyword evidence="3" id="KW-1185">Reference proteome</keyword>
<dbReference type="EMBL" id="LSYV01001328">
    <property type="protein sequence ID" value="KXZ40915.1"/>
    <property type="molecule type" value="Genomic_DNA"/>
</dbReference>
<comment type="caution">
    <text evidence="2">The sequence shown here is derived from an EMBL/GenBank/DDBJ whole genome shotgun (WGS) entry which is preliminary data.</text>
</comment>
<gene>
    <name evidence="2" type="ORF">GPECTOR_1335g570</name>
</gene>
<name>A0A150FUR2_GONPE</name>
<protein>
    <submittedName>
        <fullName evidence="2">Uncharacterized protein</fullName>
    </submittedName>
</protein>
<dbReference type="Proteomes" id="UP000075714">
    <property type="component" value="Unassembled WGS sequence"/>
</dbReference>
<organism evidence="2 3">
    <name type="scientific">Gonium pectorale</name>
    <name type="common">Green alga</name>
    <dbReference type="NCBI Taxonomy" id="33097"/>
    <lineage>
        <taxon>Eukaryota</taxon>
        <taxon>Viridiplantae</taxon>
        <taxon>Chlorophyta</taxon>
        <taxon>core chlorophytes</taxon>
        <taxon>Chlorophyceae</taxon>
        <taxon>CS clade</taxon>
        <taxon>Chlamydomonadales</taxon>
        <taxon>Volvocaceae</taxon>
        <taxon>Gonium</taxon>
    </lineage>
</organism>
<sequence length="208" mass="21590">MSASVRAALLAAAPDGAVHRTPSAAALLQAVHRSRASEQALAELDPVGQREERQRGERARQAEEEERAQRAEETEEEAEERAEFEGEGEGAGEGEDGAEGVRLEVGGVDGDGGGGGLPEWAARRPEVSLVLRFETLTVLQAAQSLHPELAPALMQSCVAMMAAPGGLYLDVKSSYSSARKLRCFAAVLAGVGVHVKARPGAGGSPGGL</sequence>
<evidence type="ECO:0000313" key="2">
    <source>
        <dbReference type="EMBL" id="KXZ40915.1"/>
    </source>
</evidence>
<evidence type="ECO:0000313" key="3">
    <source>
        <dbReference type="Proteomes" id="UP000075714"/>
    </source>
</evidence>
<accession>A0A150FUR2</accession>
<feature type="compositionally biased region" description="Basic and acidic residues" evidence="1">
    <location>
        <begin position="48"/>
        <end position="72"/>
    </location>
</feature>
<feature type="compositionally biased region" description="Acidic residues" evidence="1">
    <location>
        <begin position="73"/>
        <end position="98"/>
    </location>
</feature>
<evidence type="ECO:0000256" key="1">
    <source>
        <dbReference type="SAM" id="MobiDB-lite"/>
    </source>
</evidence>
<dbReference type="AlphaFoldDB" id="A0A150FUR2"/>
<proteinExistence type="predicted"/>